<sequence>VPAGYTGPTSFTIPYEVTDENGLSDTGIITVSVNQSSTVDDVSFAVTPGTPLVASLPITAGGGAIVDITPDLSGVPAGVTVSIALDGTVSIDVPAGYTGPTSFTIPYEVTDENG</sequence>
<comment type="caution">
    <text evidence="1">The sequence shown here is derived from an EMBL/GenBank/DDBJ whole genome shotgun (WGS) entry which is preliminary data.</text>
</comment>
<dbReference type="Proteomes" id="UP000664480">
    <property type="component" value="Unassembled WGS sequence"/>
</dbReference>
<name>A0ABS3CM87_9BACT</name>
<gene>
    <name evidence="1" type="ORF">J0A69_22465</name>
</gene>
<keyword evidence="2" id="KW-1185">Reference proteome</keyword>
<evidence type="ECO:0000313" key="1">
    <source>
        <dbReference type="EMBL" id="MBN7818208.1"/>
    </source>
</evidence>
<evidence type="ECO:0000313" key="2">
    <source>
        <dbReference type="Proteomes" id="UP000664480"/>
    </source>
</evidence>
<feature type="non-terminal residue" evidence="1">
    <location>
        <position position="114"/>
    </location>
</feature>
<protein>
    <recommendedName>
        <fullName evidence="3">Calx-beta domain-containing protein</fullName>
    </recommendedName>
</protein>
<proteinExistence type="predicted"/>
<organism evidence="1 2">
    <name type="scientific">Algoriphagus pacificus</name>
    <dbReference type="NCBI Taxonomy" id="2811234"/>
    <lineage>
        <taxon>Bacteria</taxon>
        <taxon>Pseudomonadati</taxon>
        <taxon>Bacteroidota</taxon>
        <taxon>Cytophagia</taxon>
        <taxon>Cytophagales</taxon>
        <taxon>Cyclobacteriaceae</taxon>
        <taxon>Algoriphagus</taxon>
    </lineage>
</organism>
<reference evidence="1 2" key="1">
    <citation type="submission" date="2021-03" db="EMBL/GenBank/DDBJ databases">
        <title>novel species isolated from a fishpond in China.</title>
        <authorList>
            <person name="Lu H."/>
            <person name="Cai Z."/>
        </authorList>
    </citation>
    <scope>NUCLEOTIDE SEQUENCE [LARGE SCALE GENOMIC DNA]</scope>
    <source>
        <strain evidence="1 2">YJ13C</strain>
    </source>
</reference>
<dbReference type="RefSeq" id="WP_206588860.1">
    <property type="nucleotide sequence ID" value="NZ_JAFKCU010000033.1"/>
</dbReference>
<feature type="non-terminal residue" evidence="1">
    <location>
        <position position="1"/>
    </location>
</feature>
<accession>A0ABS3CM87</accession>
<dbReference type="EMBL" id="JAFKCU010000033">
    <property type="protein sequence ID" value="MBN7818208.1"/>
    <property type="molecule type" value="Genomic_DNA"/>
</dbReference>
<evidence type="ECO:0008006" key="3">
    <source>
        <dbReference type="Google" id="ProtNLM"/>
    </source>
</evidence>